<dbReference type="Gene3D" id="1.10.443.10">
    <property type="entry name" value="Intergrase catalytic core"/>
    <property type="match status" value="1"/>
</dbReference>
<organism evidence="3 4">
    <name type="scientific">Terrisporobacter petrolearius</name>
    <dbReference type="NCBI Taxonomy" id="1460447"/>
    <lineage>
        <taxon>Bacteria</taxon>
        <taxon>Bacillati</taxon>
        <taxon>Bacillota</taxon>
        <taxon>Clostridia</taxon>
        <taxon>Peptostreptococcales</taxon>
        <taxon>Peptostreptococcaceae</taxon>
        <taxon>Terrisporobacter</taxon>
    </lineage>
</organism>
<keyword evidence="4" id="KW-1185">Reference proteome</keyword>
<keyword evidence="1" id="KW-0233">DNA recombination</keyword>
<dbReference type="PANTHER" id="PTHR30349">
    <property type="entry name" value="PHAGE INTEGRASE-RELATED"/>
    <property type="match status" value="1"/>
</dbReference>
<dbReference type="SUPFAM" id="SSF56349">
    <property type="entry name" value="DNA breaking-rejoining enzymes"/>
    <property type="match status" value="1"/>
</dbReference>
<name>A0ABZ3FGD7_9FIRM</name>
<dbReference type="PROSITE" id="PS51898">
    <property type="entry name" value="TYR_RECOMBINASE"/>
    <property type="match status" value="1"/>
</dbReference>
<gene>
    <name evidence="3" type="primary">xerC_4</name>
    <name evidence="3" type="ORF">TPELB_23670</name>
</gene>
<dbReference type="InterPro" id="IPR013762">
    <property type="entry name" value="Integrase-like_cat_sf"/>
</dbReference>
<evidence type="ECO:0000256" key="1">
    <source>
        <dbReference type="ARBA" id="ARBA00023172"/>
    </source>
</evidence>
<evidence type="ECO:0000259" key="2">
    <source>
        <dbReference type="PROSITE" id="PS51898"/>
    </source>
</evidence>
<protein>
    <submittedName>
        <fullName evidence="3">Tyrosine recombinase XerC</fullName>
    </submittedName>
</protein>
<accession>A0ABZ3FGD7</accession>
<reference evidence="3 4" key="1">
    <citation type="submission" date="2024-04" db="EMBL/GenBank/DDBJ databases">
        <title>Isolation and characterization of novel acetogenic strains of the genera Terrisporobacter and Acetoanaerobium.</title>
        <authorList>
            <person name="Boeer T."/>
            <person name="Schueler M.A."/>
            <person name="Lueschen A."/>
            <person name="Eysell L."/>
            <person name="Droege J."/>
            <person name="Heinemann M."/>
            <person name="Engelhardt L."/>
            <person name="Basen M."/>
            <person name="Daniel R."/>
        </authorList>
    </citation>
    <scope>NUCLEOTIDE SEQUENCE [LARGE SCALE GENOMIC DNA]</scope>
    <source>
        <strain evidence="3 4">ELB</strain>
    </source>
</reference>
<feature type="domain" description="Tyr recombinase" evidence="2">
    <location>
        <begin position="4"/>
        <end position="178"/>
    </location>
</feature>
<dbReference type="EMBL" id="CP154622">
    <property type="protein sequence ID" value="XAM42054.1"/>
    <property type="molecule type" value="Genomic_DNA"/>
</dbReference>
<evidence type="ECO:0000313" key="3">
    <source>
        <dbReference type="EMBL" id="XAM42054.1"/>
    </source>
</evidence>
<dbReference type="InterPro" id="IPR011010">
    <property type="entry name" value="DNA_brk_join_enz"/>
</dbReference>
<dbReference type="PANTHER" id="PTHR30349:SF82">
    <property type="entry name" value="INTEGRASE_RECOMBINASE YOEC-RELATED"/>
    <property type="match status" value="1"/>
</dbReference>
<evidence type="ECO:0000313" key="4">
    <source>
        <dbReference type="Proteomes" id="UP001477947"/>
    </source>
</evidence>
<dbReference type="Pfam" id="PF00589">
    <property type="entry name" value="Phage_integrase"/>
    <property type="match status" value="1"/>
</dbReference>
<proteinExistence type="predicted"/>
<dbReference type="CDD" id="cd01192">
    <property type="entry name" value="INT_C_like_3"/>
    <property type="match status" value="1"/>
</dbReference>
<dbReference type="InterPro" id="IPR002104">
    <property type="entry name" value="Integrase_catalytic"/>
</dbReference>
<dbReference type="InterPro" id="IPR050090">
    <property type="entry name" value="Tyrosine_recombinase_XerCD"/>
</dbReference>
<dbReference type="Proteomes" id="UP001477947">
    <property type="component" value="Chromosome"/>
</dbReference>
<sequence length="183" mass="21923">MNLNYTEPIRNKKTIRNILIYLKNKNDRDYMMFLMGIHTGLRISDLLRLRVRDVKDKSHITLIEKKTKKQRKILINKELKIELKSYLYGKQHYEFLFQSREGGNNPISRIRAYQILYEIGDIFGIHISCHTLRKTFGYIHYKNNKDVVYLMEIFNHATPKITLRYIGVMQDELDRSTSDMSFL</sequence>